<reference evidence="10" key="1">
    <citation type="thesis" date="2020" institute="ProQuest LLC" country="789 East Eisenhower Parkway, Ann Arbor, MI, USA">
        <title>Comparative Genomics and Chromosome Evolution.</title>
        <authorList>
            <person name="Mudd A.B."/>
        </authorList>
    </citation>
    <scope>NUCLEOTIDE SEQUENCE</scope>
    <source>
        <strain evidence="10">237g6f4</strain>
        <tissue evidence="10">Blood</tissue>
    </source>
</reference>
<organism evidence="10 11">
    <name type="scientific">Engystomops pustulosus</name>
    <name type="common">Tungara frog</name>
    <name type="synonym">Physalaemus pustulosus</name>
    <dbReference type="NCBI Taxonomy" id="76066"/>
    <lineage>
        <taxon>Eukaryota</taxon>
        <taxon>Metazoa</taxon>
        <taxon>Chordata</taxon>
        <taxon>Craniata</taxon>
        <taxon>Vertebrata</taxon>
        <taxon>Euteleostomi</taxon>
        <taxon>Amphibia</taxon>
        <taxon>Batrachia</taxon>
        <taxon>Anura</taxon>
        <taxon>Neobatrachia</taxon>
        <taxon>Hyloidea</taxon>
        <taxon>Leptodactylidae</taxon>
        <taxon>Leiuperinae</taxon>
        <taxon>Engystomops</taxon>
    </lineage>
</organism>
<comment type="function">
    <text evidence="5">May play a role in cell differentiation in the intestinal epithelium.</text>
</comment>
<keyword evidence="3 8" id="KW-1133">Transmembrane helix</keyword>
<feature type="transmembrane region" description="Helical" evidence="8">
    <location>
        <begin position="73"/>
        <end position="94"/>
    </location>
</feature>
<comment type="caution">
    <text evidence="10">The sequence shown here is derived from an EMBL/GenBank/DDBJ whole genome shotgun (WGS) entry which is preliminary data.</text>
</comment>
<evidence type="ECO:0000259" key="9">
    <source>
        <dbReference type="PROSITE" id="PS51225"/>
    </source>
</evidence>
<keyword evidence="11" id="KW-1185">Reference proteome</keyword>
<dbReference type="PROSITE" id="PS51225">
    <property type="entry name" value="MARVEL"/>
    <property type="match status" value="1"/>
</dbReference>
<protein>
    <recommendedName>
        <fullName evidence="6">Proteolipid protein 2</fullName>
    </recommendedName>
</protein>
<keyword evidence="2 7" id="KW-0812">Transmembrane</keyword>
<sequence>MLRLGRKRRRWSHGRRSRKAICIIVFICYAASISPGYLGVAIGELIFAVIIFIIFATRYDQQIPFIHWGWTDFLRAAIGAGLFLILCLVCLIRGGDGPGIAGSVFGLIAGILFAYDAFFTFTTLRKPHVPAATESPDNI</sequence>
<dbReference type="InterPro" id="IPR050578">
    <property type="entry name" value="MARVEL-CKLF_proteins"/>
</dbReference>
<dbReference type="PANTHER" id="PTHR22776:SF4">
    <property type="entry name" value="PROTEOLIPID PROTEIN 2"/>
    <property type="match status" value="1"/>
</dbReference>
<keyword evidence="4 7" id="KW-0472">Membrane</keyword>
<comment type="subcellular location">
    <subcellularLocation>
        <location evidence="1">Membrane</location>
        <topology evidence="1">Multi-pass membrane protein</topology>
    </subcellularLocation>
</comment>
<evidence type="ECO:0000256" key="5">
    <source>
        <dbReference type="ARBA" id="ARBA00037152"/>
    </source>
</evidence>
<gene>
    <name evidence="10" type="ORF">GDO81_003868</name>
</gene>
<proteinExistence type="predicted"/>
<evidence type="ECO:0000256" key="6">
    <source>
        <dbReference type="ARBA" id="ARBA00039459"/>
    </source>
</evidence>
<evidence type="ECO:0000313" key="11">
    <source>
        <dbReference type="Proteomes" id="UP000824782"/>
    </source>
</evidence>
<evidence type="ECO:0000256" key="1">
    <source>
        <dbReference type="ARBA" id="ARBA00004141"/>
    </source>
</evidence>
<dbReference type="Proteomes" id="UP000824782">
    <property type="component" value="Unassembled WGS sequence"/>
</dbReference>
<evidence type="ECO:0000256" key="3">
    <source>
        <dbReference type="ARBA" id="ARBA00022989"/>
    </source>
</evidence>
<evidence type="ECO:0000256" key="4">
    <source>
        <dbReference type="ARBA" id="ARBA00023136"/>
    </source>
</evidence>
<evidence type="ECO:0000313" key="10">
    <source>
        <dbReference type="EMBL" id="KAG8554703.1"/>
    </source>
</evidence>
<evidence type="ECO:0000256" key="2">
    <source>
        <dbReference type="ARBA" id="ARBA00022692"/>
    </source>
</evidence>
<feature type="transmembrane region" description="Helical" evidence="8">
    <location>
        <begin position="20"/>
        <end position="39"/>
    </location>
</feature>
<dbReference type="AlphaFoldDB" id="A0AAV7A390"/>
<evidence type="ECO:0000256" key="8">
    <source>
        <dbReference type="SAM" id="Phobius"/>
    </source>
</evidence>
<accession>A0AAV7A390</accession>
<name>A0AAV7A390_ENGPU</name>
<evidence type="ECO:0000256" key="7">
    <source>
        <dbReference type="PROSITE-ProRule" id="PRU00581"/>
    </source>
</evidence>
<dbReference type="GO" id="GO:0016020">
    <property type="term" value="C:membrane"/>
    <property type="evidence" value="ECO:0007669"/>
    <property type="project" value="UniProtKB-SubCell"/>
</dbReference>
<dbReference type="InterPro" id="IPR008253">
    <property type="entry name" value="Marvel"/>
</dbReference>
<dbReference type="EMBL" id="WNYA01000010">
    <property type="protein sequence ID" value="KAG8554703.1"/>
    <property type="molecule type" value="Genomic_DNA"/>
</dbReference>
<feature type="transmembrane region" description="Helical" evidence="8">
    <location>
        <begin position="100"/>
        <end position="118"/>
    </location>
</feature>
<feature type="domain" description="MARVEL" evidence="9">
    <location>
        <begin position="6"/>
        <end position="125"/>
    </location>
</feature>
<dbReference type="PANTHER" id="PTHR22776">
    <property type="entry name" value="MARVEL-CONTAINING POTENTIAL LIPID RAFT-ASSOCIATED PROTEIN"/>
    <property type="match status" value="1"/>
</dbReference>